<proteinExistence type="predicted"/>
<name>A0ABV2BUQ7_9GAMM</name>
<dbReference type="Gene3D" id="3.40.50.150">
    <property type="entry name" value="Vaccinia Virus protein VP39"/>
    <property type="match status" value="1"/>
</dbReference>
<dbReference type="PANTHER" id="PTHR38451">
    <property type="entry name" value="TRNA (ADENINE(22)-N(1))-METHYLTRANSFERASE"/>
    <property type="match status" value="1"/>
</dbReference>
<accession>A0ABV2BUQ7</accession>
<dbReference type="EMBL" id="JBEVCJ010000012">
    <property type="protein sequence ID" value="MET1255661.1"/>
    <property type="molecule type" value="Genomic_DNA"/>
</dbReference>
<dbReference type="PANTHER" id="PTHR38451:SF1">
    <property type="entry name" value="TRNA (ADENINE(22)-N(1))-METHYLTRANSFERASE"/>
    <property type="match status" value="1"/>
</dbReference>
<comment type="caution">
    <text evidence="1">The sequence shown here is derived from an EMBL/GenBank/DDBJ whole genome shotgun (WGS) entry which is preliminary data.</text>
</comment>
<dbReference type="PIRSF" id="PIRSF028234">
    <property type="entry name" value="UCP028234"/>
    <property type="match status" value="1"/>
</dbReference>
<organism evidence="1 2">
    <name type="scientific">Aliikangiella maris</name>
    <dbReference type="NCBI Taxonomy" id="3162458"/>
    <lineage>
        <taxon>Bacteria</taxon>
        <taxon>Pseudomonadati</taxon>
        <taxon>Pseudomonadota</taxon>
        <taxon>Gammaproteobacteria</taxon>
        <taxon>Oceanospirillales</taxon>
        <taxon>Pleioneaceae</taxon>
        <taxon>Aliikangiella</taxon>
    </lineage>
</organism>
<dbReference type="InterPro" id="IPR029063">
    <property type="entry name" value="SAM-dependent_MTases_sf"/>
</dbReference>
<dbReference type="Pfam" id="PF12847">
    <property type="entry name" value="Methyltransf_18"/>
    <property type="match status" value="1"/>
</dbReference>
<sequence length="242" mass="28056">MKLGKRLRAIEQQIPDEFDHIWDCCCDHGLLGMALLKRQIKATVHFVDIVDCLINELNLTLAQYFLNNHSVTSINQRSGLWQTHCFDVASIDLKSSSMQSQKHLFILAGVGGDKINTFVTQLLTNNPQSELSFLLCPVHHNYKVRNHLQTLPLGLENELLIEENKRFYEIILVSTQSREKVELVGNKMWQLQLGTHQQYLDNTLTYLTNKLKNKNHPDFNLYRQAHVEYRQLQQLAKSCLTK</sequence>
<evidence type="ECO:0000313" key="1">
    <source>
        <dbReference type="EMBL" id="MET1255661.1"/>
    </source>
</evidence>
<dbReference type="Proteomes" id="UP001548189">
    <property type="component" value="Unassembled WGS sequence"/>
</dbReference>
<keyword evidence="2" id="KW-1185">Reference proteome</keyword>
<dbReference type="RefSeq" id="WP_353896245.1">
    <property type="nucleotide sequence ID" value="NZ_JBEVCJ010000012.1"/>
</dbReference>
<gene>
    <name evidence="1" type="ORF">ABVT43_11040</name>
</gene>
<dbReference type="InterPro" id="IPR016876">
    <property type="entry name" value="UCP028234"/>
</dbReference>
<reference evidence="1 2" key="1">
    <citation type="submission" date="2024-06" db="EMBL/GenBank/DDBJ databases">
        <authorList>
            <person name="Li F."/>
        </authorList>
    </citation>
    <scope>NUCLEOTIDE SEQUENCE [LARGE SCALE GENOMIC DNA]</scope>
    <source>
        <strain evidence="1 2">GXAS 311</strain>
    </source>
</reference>
<evidence type="ECO:0000313" key="2">
    <source>
        <dbReference type="Proteomes" id="UP001548189"/>
    </source>
</evidence>
<protein>
    <submittedName>
        <fullName evidence="1">tRNA (Adenine(22)-N(1))-methyltransferase TrmK</fullName>
    </submittedName>
</protein>
<dbReference type="SUPFAM" id="SSF53335">
    <property type="entry name" value="S-adenosyl-L-methionine-dependent methyltransferases"/>
    <property type="match status" value="1"/>
</dbReference>